<sequence length="240" mass="26685">MPTIEQQPLPEIKRYPKYGEQQRGLYSLNLRSGKRKIQKIRAKGSFDRDDLYWFTTFETLDGFFQNGGGMTFDSDGRGVKMTTAASTNDEQRVYKTFGTYAPDKMTWNKDRKIKFKFSVDSVTAINLWLGNGILSSATTKHIGIKLVDNALTGTIADGSTEATLSLGNITATTIYEIEIRLIAGVSVEFLLDGVSKGFIVTNLPTGSAIASTYLLWLSVTTTENVAKVLQVGYFETWQLE</sequence>
<organism evidence="1">
    <name type="scientific">marine sediment metagenome</name>
    <dbReference type="NCBI Taxonomy" id="412755"/>
    <lineage>
        <taxon>unclassified sequences</taxon>
        <taxon>metagenomes</taxon>
        <taxon>ecological metagenomes</taxon>
    </lineage>
</organism>
<accession>A0A0F9C4S4</accession>
<protein>
    <submittedName>
        <fullName evidence="1">Uncharacterized protein</fullName>
    </submittedName>
</protein>
<proteinExistence type="predicted"/>
<dbReference type="EMBL" id="LAZR01034820">
    <property type="protein sequence ID" value="KKL41730.1"/>
    <property type="molecule type" value="Genomic_DNA"/>
</dbReference>
<comment type="caution">
    <text evidence="1">The sequence shown here is derived from an EMBL/GenBank/DDBJ whole genome shotgun (WGS) entry which is preliminary data.</text>
</comment>
<gene>
    <name evidence="1" type="ORF">LCGC14_2367380</name>
</gene>
<dbReference type="AlphaFoldDB" id="A0A0F9C4S4"/>
<reference evidence="1" key="1">
    <citation type="journal article" date="2015" name="Nature">
        <title>Complex archaea that bridge the gap between prokaryotes and eukaryotes.</title>
        <authorList>
            <person name="Spang A."/>
            <person name="Saw J.H."/>
            <person name="Jorgensen S.L."/>
            <person name="Zaremba-Niedzwiedzka K."/>
            <person name="Martijn J."/>
            <person name="Lind A.E."/>
            <person name="van Eijk R."/>
            <person name="Schleper C."/>
            <person name="Guy L."/>
            <person name="Ettema T.J."/>
        </authorList>
    </citation>
    <scope>NUCLEOTIDE SEQUENCE</scope>
</reference>
<evidence type="ECO:0000313" key="1">
    <source>
        <dbReference type="EMBL" id="KKL41730.1"/>
    </source>
</evidence>
<name>A0A0F9C4S4_9ZZZZ</name>